<dbReference type="Proteomes" id="UP000475117">
    <property type="component" value="Chromosome"/>
</dbReference>
<sequence>MFAVRFLVSSLVVVLASSCAGLKPVEVSSLADVDKSAYGPRQVERFEKAKADYQAVLAKKTPTYAQMGGALFDGGTTGYEGDGYTLVIWSRLQGREDGLWVKTGPSITLHRQITGGREIECSDLSLIKPTTRPSE</sequence>
<reference evidence="1 2" key="1">
    <citation type="submission" date="2020-12" db="EMBL/GenBank/DDBJ databases">
        <title>Sulforoseuscoccus oceanibium gen. nov., sp. nov., a representative of the phylum Verrucomicrobia with special cytoplasmic membrane, and proposal of Sulforoseuscoccusaceae fam. nov.</title>
        <authorList>
            <person name="Xi F."/>
        </authorList>
    </citation>
    <scope>NUCLEOTIDE SEQUENCE [LARGE SCALE GENOMIC DNA]</scope>
    <source>
        <strain evidence="1 2">T37</strain>
    </source>
</reference>
<dbReference type="EMBL" id="CP066776">
    <property type="protein sequence ID" value="QQL44717.1"/>
    <property type="molecule type" value="Genomic_DNA"/>
</dbReference>
<accession>A0A6B3L9Z0</accession>
<dbReference type="AlphaFoldDB" id="A0A6B3L9Z0"/>
<name>A0A6B3L9Z0_9BACT</name>
<dbReference type="KEGG" id="soa:G3M56_012665"/>
<organism evidence="1 2">
    <name type="scientific">Sulfuriroseicoccus oceanibius</name>
    <dbReference type="NCBI Taxonomy" id="2707525"/>
    <lineage>
        <taxon>Bacteria</taxon>
        <taxon>Pseudomonadati</taxon>
        <taxon>Verrucomicrobiota</taxon>
        <taxon>Verrucomicrobiia</taxon>
        <taxon>Verrucomicrobiales</taxon>
        <taxon>Verrucomicrobiaceae</taxon>
        <taxon>Sulfuriroseicoccus</taxon>
    </lineage>
</organism>
<protein>
    <recommendedName>
        <fullName evidence="3">Lipoprotein</fullName>
    </recommendedName>
</protein>
<dbReference type="RefSeq" id="WP_164365119.1">
    <property type="nucleotide sequence ID" value="NZ_CP066776.1"/>
</dbReference>
<proteinExistence type="predicted"/>
<evidence type="ECO:0008006" key="3">
    <source>
        <dbReference type="Google" id="ProtNLM"/>
    </source>
</evidence>
<dbReference type="PROSITE" id="PS51257">
    <property type="entry name" value="PROKAR_LIPOPROTEIN"/>
    <property type="match status" value="1"/>
</dbReference>
<keyword evidence="2" id="KW-1185">Reference proteome</keyword>
<evidence type="ECO:0000313" key="1">
    <source>
        <dbReference type="EMBL" id="QQL44717.1"/>
    </source>
</evidence>
<gene>
    <name evidence="1" type="ORF">G3M56_012665</name>
</gene>
<evidence type="ECO:0000313" key="2">
    <source>
        <dbReference type="Proteomes" id="UP000475117"/>
    </source>
</evidence>